<accession>A0A2K1IV81</accession>
<dbReference type="EnsemblPlants" id="Pp3c20_14610V3.1">
    <property type="protein sequence ID" value="PAC:32945339.CDS.1"/>
    <property type="gene ID" value="Pp3c20_14610"/>
</dbReference>
<evidence type="ECO:0000313" key="2">
    <source>
        <dbReference type="EnsemblPlants" id="PAC:32945339.CDS.1"/>
    </source>
</evidence>
<reference evidence="1 3" key="1">
    <citation type="journal article" date="2008" name="Science">
        <title>The Physcomitrella genome reveals evolutionary insights into the conquest of land by plants.</title>
        <authorList>
            <person name="Rensing S."/>
            <person name="Lang D."/>
            <person name="Zimmer A."/>
            <person name="Terry A."/>
            <person name="Salamov A."/>
            <person name="Shapiro H."/>
            <person name="Nishiyama T."/>
            <person name="Perroud P.-F."/>
            <person name="Lindquist E."/>
            <person name="Kamisugi Y."/>
            <person name="Tanahashi T."/>
            <person name="Sakakibara K."/>
            <person name="Fujita T."/>
            <person name="Oishi K."/>
            <person name="Shin-I T."/>
            <person name="Kuroki Y."/>
            <person name="Toyoda A."/>
            <person name="Suzuki Y."/>
            <person name="Hashimoto A."/>
            <person name="Yamaguchi K."/>
            <person name="Sugano A."/>
            <person name="Kohara Y."/>
            <person name="Fujiyama A."/>
            <person name="Anterola A."/>
            <person name="Aoki S."/>
            <person name="Ashton N."/>
            <person name="Barbazuk W.B."/>
            <person name="Barker E."/>
            <person name="Bennetzen J."/>
            <person name="Bezanilla M."/>
            <person name="Blankenship R."/>
            <person name="Cho S.H."/>
            <person name="Dutcher S."/>
            <person name="Estelle M."/>
            <person name="Fawcett J.A."/>
            <person name="Gundlach H."/>
            <person name="Hanada K."/>
            <person name="Heyl A."/>
            <person name="Hicks K.A."/>
            <person name="Hugh J."/>
            <person name="Lohr M."/>
            <person name="Mayer K."/>
            <person name="Melkozernov A."/>
            <person name="Murata T."/>
            <person name="Nelson D."/>
            <person name="Pils B."/>
            <person name="Prigge M."/>
            <person name="Reiss B."/>
            <person name="Renner T."/>
            <person name="Rombauts S."/>
            <person name="Rushton P."/>
            <person name="Sanderfoot A."/>
            <person name="Schween G."/>
            <person name="Shiu S.-H."/>
            <person name="Stueber K."/>
            <person name="Theodoulou F.L."/>
            <person name="Tu H."/>
            <person name="Van de Peer Y."/>
            <person name="Verrier P.J."/>
            <person name="Waters E."/>
            <person name="Wood A."/>
            <person name="Yang L."/>
            <person name="Cove D."/>
            <person name="Cuming A."/>
            <person name="Hasebe M."/>
            <person name="Lucas S."/>
            <person name="Mishler D.B."/>
            <person name="Reski R."/>
            <person name="Grigoriev I."/>
            <person name="Quatrano R.S."/>
            <person name="Boore J.L."/>
        </authorList>
    </citation>
    <scope>NUCLEOTIDE SEQUENCE [LARGE SCALE GENOMIC DNA]</scope>
    <source>
        <strain evidence="2 3">cv. Gransden 2004</strain>
    </source>
</reference>
<reference evidence="2" key="3">
    <citation type="submission" date="2020-12" db="UniProtKB">
        <authorList>
            <consortium name="EnsemblPlants"/>
        </authorList>
    </citation>
    <scope>IDENTIFICATION</scope>
</reference>
<name>A0A2K1IV81_PHYPA</name>
<proteinExistence type="predicted"/>
<evidence type="ECO:0000313" key="1">
    <source>
        <dbReference type="EMBL" id="PNR33182.1"/>
    </source>
</evidence>
<evidence type="ECO:0000313" key="3">
    <source>
        <dbReference type="Proteomes" id="UP000006727"/>
    </source>
</evidence>
<protein>
    <submittedName>
        <fullName evidence="1 2">Uncharacterized protein</fullName>
    </submittedName>
</protein>
<dbReference type="EnsemblPlants" id="Pp3c20_14610V3.2">
    <property type="protein sequence ID" value="PAC:32945340.CDS.1"/>
    <property type="gene ID" value="Pp3c20_14610"/>
</dbReference>
<dbReference type="AlphaFoldDB" id="A0A2K1IV81"/>
<dbReference type="Gramene" id="Pp3c20_14610V3.1">
    <property type="protein sequence ID" value="PAC:32945339.CDS.1"/>
    <property type="gene ID" value="Pp3c20_14610"/>
</dbReference>
<dbReference type="EMBL" id="ABEU02000020">
    <property type="protein sequence ID" value="PNR33182.1"/>
    <property type="molecule type" value="Genomic_DNA"/>
</dbReference>
<organism evidence="1">
    <name type="scientific">Physcomitrium patens</name>
    <name type="common">Spreading-leaved earth moss</name>
    <name type="synonym">Physcomitrella patens</name>
    <dbReference type="NCBI Taxonomy" id="3218"/>
    <lineage>
        <taxon>Eukaryota</taxon>
        <taxon>Viridiplantae</taxon>
        <taxon>Streptophyta</taxon>
        <taxon>Embryophyta</taxon>
        <taxon>Bryophyta</taxon>
        <taxon>Bryophytina</taxon>
        <taxon>Bryopsida</taxon>
        <taxon>Funariidae</taxon>
        <taxon>Funariales</taxon>
        <taxon>Funariaceae</taxon>
        <taxon>Physcomitrium</taxon>
    </lineage>
</organism>
<gene>
    <name evidence="1" type="ORF">PHYPA_025125</name>
</gene>
<dbReference type="Proteomes" id="UP000006727">
    <property type="component" value="Chromosome 20"/>
</dbReference>
<keyword evidence="3" id="KW-1185">Reference proteome</keyword>
<dbReference type="InParanoid" id="A0A2K1IV81"/>
<reference evidence="1 3" key="2">
    <citation type="journal article" date="2018" name="Plant J.">
        <title>The Physcomitrella patens chromosome-scale assembly reveals moss genome structure and evolution.</title>
        <authorList>
            <person name="Lang D."/>
            <person name="Ullrich K.K."/>
            <person name="Murat F."/>
            <person name="Fuchs J."/>
            <person name="Jenkins J."/>
            <person name="Haas F.B."/>
            <person name="Piednoel M."/>
            <person name="Gundlach H."/>
            <person name="Van Bel M."/>
            <person name="Meyberg R."/>
            <person name="Vives C."/>
            <person name="Morata J."/>
            <person name="Symeonidi A."/>
            <person name="Hiss M."/>
            <person name="Muchero W."/>
            <person name="Kamisugi Y."/>
            <person name="Saleh O."/>
            <person name="Blanc G."/>
            <person name="Decker E.L."/>
            <person name="van Gessel N."/>
            <person name="Grimwood J."/>
            <person name="Hayes R.D."/>
            <person name="Graham S.W."/>
            <person name="Gunter L.E."/>
            <person name="McDaniel S.F."/>
            <person name="Hoernstein S.N.W."/>
            <person name="Larsson A."/>
            <person name="Li F.W."/>
            <person name="Perroud P.F."/>
            <person name="Phillips J."/>
            <person name="Ranjan P."/>
            <person name="Rokshar D.S."/>
            <person name="Rothfels C.J."/>
            <person name="Schneider L."/>
            <person name="Shu S."/>
            <person name="Stevenson D.W."/>
            <person name="Thummler F."/>
            <person name="Tillich M."/>
            <person name="Villarreal Aguilar J.C."/>
            <person name="Widiez T."/>
            <person name="Wong G.K."/>
            <person name="Wymore A."/>
            <person name="Zhang Y."/>
            <person name="Zimmer A.D."/>
            <person name="Quatrano R.S."/>
            <person name="Mayer K.F.X."/>
            <person name="Goodstein D."/>
            <person name="Casacuberta J.M."/>
            <person name="Vandepoele K."/>
            <person name="Reski R."/>
            <person name="Cuming A.C."/>
            <person name="Tuskan G.A."/>
            <person name="Maumus F."/>
            <person name="Salse J."/>
            <person name="Schmutz J."/>
            <person name="Rensing S.A."/>
        </authorList>
    </citation>
    <scope>NUCLEOTIDE SEQUENCE [LARGE SCALE GENOMIC DNA]</scope>
    <source>
        <strain evidence="2 3">cv. Gransden 2004</strain>
    </source>
</reference>
<sequence length="55" mass="6299">MKRIFVPCYNFTLSESQIISMFRSVDACDILRFVIMEAKVAVTILPDTPYLLGQI</sequence>
<dbReference type="Gramene" id="Pp3c20_14610V3.2">
    <property type="protein sequence ID" value="PAC:32945340.CDS.1"/>
    <property type="gene ID" value="Pp3c20_14610"/>
</dbReference>